<dbReference type="SUPFAM" id="SSF48264">
    <property type="entry name" value="Cytochrome P450"/>
    <property type="match status" value="1"/>
</dbReference>
<evidence type="ECO:0000256" key="1">
    <source>
        <dbReference type="ARBA" id="ARBA00001971"/>
    </source>
</evidence>
<evidence type="ECO:0000256" key="5">
    <source>
        <dbReference type="ARBA" id="ARBA00023002"/>
    </source>
</evidence>
<dbReference type="GO" id="GO:0005506">
    <property type="term" value="F:iron ion binding"/>
    <property type="evidence" value="ECO:0007669"/>
    <property type="project" value="InterPro"/>
</dbReference>
<dbReference type="GO" id="GO:0016705">
    <property type="term" value="F:oxidoreductase activity, acting on paired donors, with incorporation or reduction of molecular oxygen"/>
    <property type="evidence" value="ECO:0007669"/>
    <property type="project" value="InterPro"/>
</dbReference>
<dbReference type="CDD" id="cd11054">
    <property type="entry name" value="CYP24A1-like"/>
    <property type="match status" value="1"/>
</dbReference>
<keyword evidence="3 8" id="KW-0349">Heme</keyword>
<dbReference type="InterPro" id="IPR036396">
    <property type="entry name" value="Cyt_P450_sf"/>
</dbReference>
<dbReference type="PRINTS" id="PR00385">
    <property type="entry name" value="P450"/>
</dbReference>
<evidence type="ECO:0000256" key="9">
    <source>
        <dbReference type="RuleBase" id="RU000461"/>
    </source>
</evidence>
<evidence type="ECO:0000256" key="6">
    <source>
        <dbReference type="ARBA" id="ARBA00023004"/>
    </source>
</evidence>
<feature type="binding site" description="axial binding residue" evidence="8">
    <location>
        <position position="454"/>
    </location>
    <ligand>
        <name>heme</name>
        <dbReference type="ChEBI" id="CHEBI:30413"/>
    </ligand>
    <ligandPart>
        <name>Fe</name>
        <dbReference type="ChEBI" id="CHEBI:18248"/>
    </ligandPart>
</feature>
<protein>
    <submittedName>
        <fullName evidence="10">(diamondback moth) hypothetical protein</fullName>
    </submittedName>
</protein>
<keyword evidence="5 9" id="KW-0560">Oxidoreductase</keyword>
<comment type="similarity">
    <text evidence="2 9">Belongs to the cytochrome P450 family.</text>
</comment>
<name>A0A8S4DPU3_PLUXY</name>
<keyword evidence="6 8" id="KW-0408">Iron</keyword>
<evidence type="ECO:0000256" key="2">
    <source>
        <dbReference type="ARBA" id="ARBA00010617"/>
    </source>
</evidence>
<dbReference type="Gene3D" id="1.10.630.10">
    <property type="entry name" value="Cytochrome P450"/>
    <property type="match status" value="1"/>
</dbReference>
<reference evidence="10" key="1">
    <citation type="submission" date="2020-11" db="EMBL/GenBank/DDBJ databases">
        <authorList>
            <person name="Whiteford S."/>
        </authorList>
    </citation>
    <scope>NUCLEOTIDE SEQUENCE</scope>
</reference>
<dbReference type="InterPro" id="IPR001128">
    <property type="entry name" value="Cyt_P450"/>
</dbReference>
<dbReference type="PROSITE" id="PS00086">
    <property type="entry name" value="CYTOCHROME_P450"/>
    <property type="match status" value="1"/>
</dbReference>
<evidence type="ECO:0000256" key="8">
    <source>
        <dbReference type="PIRSR" id="PIRSR602401-1"/>
    </source>
</evidence>
<sequence length="506" mass="58126">MIGIKVRCYKEITRFKIQNPVSVRWNSTNSPALKTLEEMPGLSKLPVIGALHHFLPVVGSIGHIENFFNLYGHFHKKYGSFVKMEGILSRPPMVIMFEPEHYDQVYRVEEENPLRPGFDTIVYYREVLQKSTFDGVYGLTTAQGEKWRDFRTKVNPALLKLKLLKVYAPGIEEIATEFVERLKKTKEDPVYLQNHFYDEMSKYALEAVGFVGLGARLGTLSEDLTEDHPARRLQTSVKDIFDLAIRIEARPKFMKHLPTAPYRKILAACDTQWEISSMYIEQARNTIKNRGYEIPEEDKSIIEKLLAIDEKVAVMMANEMLLAGIDTVSFVTVGLLYHLATNPQAQDRVREEVQSTGTSRRYLKACLKESLRIWPVIPANLRRTTKEHVVGGYLLPKGVEVIAPNEFLSKQEKYYTRPLEFIPERWLADKSDPLYYGNAHPMVTLPFGFGVRSCIGRRIAELEIEILTSAIVDNFVVSWHGPPIKVKTTIMNLFQKPYNFKFESVK</sequence>
<evidence type="ECO:0000256" key="3">
    <source>
        <dbReference type="ARBA" id="ARBA00022617"/>
    </source>
</evidence>
<dbReference type="Pfam" id="PF00067">
    <property type="entry name" value="p450"/>
    <property type="match status" value="1"/>
</dbReference>
<dbReference type="GO" id="GO:0004497">
    <property type="term" value="F:monooxygenase activity"/>
    <property type="evidence" value="ECO:0007669"/>
    <property type="project" value="UniProtKB-KW"/>
</dbReference>
<dbReference type="AlphaFoldDB" id="A0A8S4DPU3"/>
<organism evidence="10 11">
    <name type="scientific">Plutella xylostella</name>
    <name type="common">Diamondback moth</name>
    <name type="synonym">Plutella maculipennis</name>
    <dbReference type="NCBI Taxonomy" id="51655"/>
    <lineage>
        <taxon>Eukaryota</taxon>
        <taxon>Metazoa</taxon>
        <taxon>Ecdysozoa</taxon>
        <taxon>Arthropoda</taxon>
        <taxon>Hexapoda</taxon>
        <taxon>Insecta</taxon>
        <taxon>Pterygota</taxon>
        <taxon>Neoptera</taxon>
        <taxon>Endopterygota</taxon>
        <taxon>Lepidoptera</taxon>
        <taxon>Glossata</taxon>
        <taxon>Ditrysia</taxon>
        <taxon>Yponomeutoidea</taxon>
        <taxon>Plutellidae</taxon>
        <taxon>Plutella</taxon>
    </lineage>
</organism>
<comment type="caution">
    <text evidence="10">The sequence shown here is derived from an EMBL/GenBank/DDBJ whole genome shotgun (WGS) entry which is preliminary data.</text>
</comment>
<dbReference type="PANTHER" id="PTHR24279">
    <property type="entry name" value="CYTOCHROME P450"/>
    <property type="match status" value="1"/>
</dbReference>
<evidence type="ECO:0000256" key="4">
    <source>
        <dbReference type="ARBA" id="ARBA00022723"/>
    </source>
</evidence>
<proteinExistence type="inferred from homology"/>
<accession>A0A8S4DPU3</accession>
<dbReference type="PANTHER" id="PTHR24279:SF120">
    <property type="entry name" value="CYTOCHROME P450"/>
    <property type="match status" value="1"/>
</dbReference>
<keyword evidence="7 9" id="KW-0503">Monooxygenase</keyword>
<dbReference type="InterPro" id="IPR017972">
    <property type="entry name" value="Cyt_P450_CS"/>
</dbReference>
<evidence type="ECO:0000313" key="11">
    <source>
        <dbReference type="Proteomes" id="UP000653454"/>
    </source>
</evidence>
<evidence type="ECO:0000256" key="7">
    <source>
        <dbReference type="ARBA" id="ARBA00023033"/>
    </source>
</evidence>
<evidence type="ECO:0000313" key="10">
    <source>
        <dbReference type="EMBL" id="CAG9102297.1"/>
    </source>
</evidence>
<dbReference type="PRINTS" id="PR00463">
    <property type="entry name" value="EP450I"/>
</dbReference>
<keyword evidence="4 8" id="KW-0479">Metal-binding</keyword>
<dbReference type="GO" id="GO:0020037">
    <property type="term" value="F:heme binding"/>
    <property type="evidence" value="ECO:0007669"/>
    <property type="project" value="InterPro"/>
</dbReference>
<gene>
    <name evidence="10" type="ORF">PLXY2_LOCUS2767</name>
</gene>
<keyword evidence="11" id="KW-1185">Reference proteome</keyword>
<dbReference type="InterPro" id="IPR050479">
    <property type="entry name" value="CYP11_CYP27_families"/>
</dbReference>
<dbReference type="Proteomes" id="UP000653454">
    <property type="component" value="Unassembled WGS sequence"/>
</dbReference>
<dbReference type="EMBL" id="CAJHNJ030000007">
    <property type="protein sequence ID" value="CAG9102297.1"/>
    <property type="molecule type" value="Genomic_DNA"/>
</dbReference>
<comment type="cofactor">
    <cofactor evidence="1 8">
        <name>heme</name>
        <dbReference type="ChEBI" id="CHEBI:30413"/>
    </cofactor>
</comment>
<dbReference type="InterPro" id="IPR002401">
    <property type="entry name" value="Cyt_P450_E_grp-I"/>
</dbReference>